<reference evidence="2" key="1">
    <citation type="journal article" date="2023" name="Science">
        <title>Elucidation of the pathway for biosynthesis of saponin adjuvants from the soapbark tree.</title>
        <authorList>
            <person name="Reed J."/>
            <person name="Orme A."/>
            <person name="El-Demerdash A."/>
            <person name="Owen C."/>
            <person name="Martin L.B.B."/>
            <person name="Misra R.C."/>
            <person name="Kikuchi S."/>
            <person name="Rejzek M."/>
            <person name="Martin A.C."/>
            <person name="Harkess A."/>
            <person name="Leebens-Mack J."/>
            <person name="Louveau T."/>
            <person name="Stephenson M.J."/>
            <person name="Osbourn A."/>
        </authorList>
    </citation>
    <scope>NUCLEOTIDE SEQUENCE</scope>
    <source>
        <strain evidence="2">S10</strain>
    </source>
</reference>
<proteinExistence type="predicted"/>
<dbReference type="Proteomes" id="UP001163823">
    <property type="component" value="Chromosome 4"/>
</dbReference>
<evidence type="ECO:0000313" key="2">
    <source>
        <dbReference type="EMBL" id="KAJ7970567.1"/>
    </source>
</evidence>
<evidence type="ECO:0000256" key="1">
    <source>
        <dbReference type="SAM" id="MobiDB-lite"/>
    </source>
</evidence>
<accession>A0AAD7M658</accession>
<feature type="compositionally biased region" description="Polar residues" evidence="1">
    <location>
        <begin position="104"/>
        <end position="114"/>
    </location>
</feature>
<dbReference type="PANTHER" id="PTHR48475">
    <property type="entry name" value="RIBONUCLEASE H"/>
    <property type="match status" value="1"/>
</dbReference>
<protein>
    <submittedName>
        <fullName evidence="2">Rve domain-containing protein</fullName>
    </submittedName>
</protein>
<evidence type="ECO:0000313" key="3">
    <source>
        <dbReference type="Proteomes" id="UP001163823"/>
    </source>
</evidence>
<dbReference type="AlphaFoldDB" id="A0AAD7M658"/>
<feature type="compositionally biased region" description="Low complexity" evidence="1">
    <location>
        <begin position="140"/>
        <end position="158"/>
    </location>
</feature>
<comment type="caution">
    <text evidence="2">The sequence shown here is derived from an EMBL/GenBank/DDBJ whole genome shotgun (WGS) entry which is preliminary data.</text>
</comment>
<feature type="region of interest" description="Disordered" evidence="1">
    <location>
        <begin position="102"/>
        <end position="158"/>
    </location>
</feature>
<dbReference type="EMBL" id="JARAOO010000004">
    <property type="protein sequence ID" value="KAJ7970567.1"/>
    <property type="molecule type" value="Genomic_DNA"/>
</dbReference>
<organism evidence="2 3">
    <name type="scientific">Quillaja saponaria</name>
    <name type="common">Soap bark tree</name>
    <dbReference type="NCBI Taxonomy" id="32244"/>
    <lineage>
        <taxon>Eukaryota</taxon>
        <taxon>Viridiplantae</taxon>
        <taxon>Streptophyta</taxon>
        <taxon>Embryophyta</taxon>
        <taxon>Tracheophyta</taxon>
        <taxon>Spermatophyta</taxon>
        <taxon>Magnoliopsida</taxon>
        <taxon>eudicotyledons</taxon>
        <taxon>Gunneridae</taxon>
        <taxon>Pentapetalae</taxon>
        <taxon>rosids</taxon>
        <taxon>fabids</taxon>
        <taxon>Fabales</taxon>
        <taxon>Quillajaceae</taxon>
        <taxon>Quillaja</taxon>
    </lineage>
</organism>
<dbReference type="PANTHER" id="PTHR48475:SF2">
    <property type="entry name" value="RIBONUCLEASE H"/>
    <property type="match status" value="1"/>
</dbReference>
<sequence>MEAVIPVEIRVSSPRVKAYSEESNETEIRSNLDLLNEVREKARLHHIVHQQTTAQHFNDKVKLRPLQVGNFVLRLNQFKSGSSEGKLKELWEGDYKKSLKLRSKNGQCSPSQPNDLDREPDLPGARGPCKRGSQVSILQSEPPASSSKKSPKLGSKNG</sequence>
<name>A0AAD7M658_QUISA</name>
<gene>
    <name evidence="2" type="ORF">O6P43_008734</name>
</gene>
<keyword evidence="3" id="KW-1185">Reference proteome</keyword>
<dbReference type="KEGG" id="qsa:O6P43_008734"/>